<feature type="domain" description="TMEM131L fourth Ig-like" evidence="4">
    <location>
        <begin position="754"/>
        <end position="889"/>
    </location>
</feature>
<reference evidence="6" key="1">
    <citation type="submission" date="2022-01" db="EMBL/GenBank/DDBJ databases">
        <authorList>
            <person name="King R."/>
        </authorList>
    </citation>
    <scope>NUCLEOTIDE SEQUENCE</scope>
</reference>
<gene>
    <name evidence="6" type="ORF">PHYEVI_LOCUS574</name>
</gene>
<dbReference type="EMBL" id="OU900094">
    <property type="protein sequence ID" value="CAG9854109.1"/>
    <property type="molecule type" value="Genomic_DNA"/>
</dbReference>
<dbReference type="InterPro" id="IPR056311">
    <property type="entry name" value="TMEM131_Ig_2"/>
</dbReference>
<sequence>MFRNSLSWYIFVVSIFELIIKTHPTLHDSSHGFVSKNPRYFDDDLYLNVLQEELGLPKKSSHVPQKFQLKFDSNFLDCKARPKGQLVFDPLIILTSDKNSSNDATSVSKDTVNVFNSLFQNRIIGANTFSHYRIRPLVGIKLPLNSTFAPLIYLHNSHLEPLQIVEIHSSSNKFNLELPNGEEEGSNFLWEIPPHETKAIIRVHFFAHELKNYSASIRIRLHKPDRTLMVPVEVEVTPEMQLIHPRGYIDLGLGGNYDPPKEFKLCLLNPNKKPVRVHSLTTTSKAIKIKYYNIRIPPAIELQDSMSQCVDVATLTVDWKTAYETKDFSGKIVVKFRNGRNKSEIFYHMDVLKGGLTYDPLITTYFINDKANGLSLRAFKVKNQFNDYIYILDVLLPADIQSYFKVKVLTPKILKPGEDGNIFFIELKNNMRLSDLQLQSQIVILTNISDIKVPLISYNGKLQVHLPFKSKDYSLDIGLVGFNARKEVYFMIVNVNPVTLNLKHIHSSIPMTSAEVIGCASGEYKLALFSPSFKYLKKCHNLKAGNHAIIKVTVGTTQIEGQVWGDIYVETQFENLKVPVHFKIASGKLEIGPDKLIFDQCFPGKVCSHPLRIYSTFNDPMIILDILAIPPDKRISSRHTGHIIARTSKIVGHLFFNPDLECRSECYTGLQSDTTAQWLTIFNFSKYVADFDLHLINTFYNRYLNVTSHGMKKWQNLTLRLDTTEVKGHIFNSRVKMSWPRLIVDPNLYEKATVNFPLTQVGNVTYHNITIKNPASYNVVVQLVFDRDYPGFETLYAAMPPSLVIKMNDKHSFRGFFFHNRTRERQQHQFFNMLGVRAHKESIPVLLTPGQTYTFPVGFYAEDAEFHSAVLLLRNNLTILELVRLNARGVQPTFKFGNRKPGSAQPLTFEMTDRHFHDCERQRLYPEDSNFSIKRTFTAKNIGEVTLYVNSFYINNYRCEGYGFRVLNCEPFALHPNQTKKIDIAFTPDFTLSKVSRTLIILTSLNVPVNYTLFTTIPPVYLNMCSDVISRPTWEIFLSYLTVVSMAVLIIVILCLAAIDAERIRQQAISSFILPSSMTVQPVLDLRLVGQQTREEIQTSKIAAAPVKEEKKTECTEKVAEKEVEVEVKPKPELERYTVLVPTTGKVKKRLANRNGEERAQNEQPETHAGAGENKEEKPDRKKEKYNQENKYKSKDAKEATLDDKDKEKEKDKDKDKEKNVKENKKYCNKKYAKNNIIVPVYLEEETSSTSTDSSGGVNEDPEKENNQRPSAKLCSKTKSPNAKRDNAKNGLVTEANPNHTAELKYVNCNQSGTKFRHQKTIDKKAKINEKQKKECKEYEPINQKTTEQYNQPIGKHGHPRELKKRERIVKERKEKVHHRKSLDKIKQADRSGVSNSSNNPPNAFATTLTTANNGANAAQDGHERYNKNSPTFNVPLPPPPPTTTVNTVWGESCAKFSDVVARSEPNSVAPANKTVGSAVAPPLAKLAVAKPAAFVEPYKQASLTELGPIGSRRSDNRRSSAEAGQEANGRRKIELNGNALNLLVGDGANSYFSDSIRLDNVIRENGFVNDLNANSWNPHESFGNVLDTSEFAAAADRNTIMEEENINGETDPWNQNLLNTSTYWDSYNPLLGDNPLLNGANSLLEDNCLLNKNSLLGDGPLLGENSFSNNDKEVVSTPSNVYLWGSSSVWQPWAPECTSNASRTPTTTPPVFDEFLSRTDDCLQPQIPHARENYSPFNTSPLWTQQQQNPWNYSQGQ</sequence>
<dbReference type="Proteomes" id="UP001153712">
    <property type="component" value="Chromosome 1"/>
</dbReference>
<feature type="region of interest" description="Disordered" evidence="1">
    <location>
        <begin position="1244"/>
        <end position="1299"/>
    </location>
</feature>
<feature type="compositionally biased region" description="Low complexity" evidence="1">
    <location>
        <begin position="1395"/>
        <end position="1419"/>
    </location>
</feature>
<accession>A0A9N9THV8</accession>
<dbReference type="InterPro" id="IPR039877">
    <property type="entry name" value="TMEM131-like"/>
</dbReference>
<keyword evidence="2" id="KW-0812">Transmembrane</keyword>
<keyword evidence="7" id="KW-1185">Reference proteome</keyword>
<feature type="region of interest" description="Disordered" evidence="1">
    <location>
        <begin position="1316"/>
        <end position="1441"/>
    </location>
</feature>
<protein>
    <recommendedName>
        <fullName evidence="8">Transmembrane protein 131</fullName>
    </recommendedName>
</protein>
<evidence type="ECO:0000313" key="7">
    <source>
        <dbReference type="Proteomes" id="UP001153712"/>
    </source>
</evidence>
<evidence type="ECO:0008006" key="8">
    <source>
        <dbReference type="Google" id="ProtNLM"/>
    </source>
</evidence>
<dbReference type="GO" id="GO:0016020">
    <property type="term" value="C:membrane"/>
    <property type="evidence" value="ECO:0007669"/>
    <property type="project" value="TreeGrafter"/>
</dbReference>
<dbReference type="Pfam" id="PF24499">
    <property type="entry name" value="Ig_TMEM131L_4"/>
    <property type="match status" value="1"/>
</dbReference>
<dbReference type="InterPro" id="IPR055436">
    <property type="entry name" value="Ig_TMEM131L_4"/>
</dbReference>
<feature type="transmembrane region" description="Helical" evidence="2">
    <location>
        <begin position="1037"/>
        <end position="1059"/>
    </location>
</feature>
<dbReference type="Pfam" id="PF24495">
    <property type="entry name" value="Ig_TMEM131_2"/>
    <property type="match status" value="1"/>
</dbReference>
<feature type="region of interest" description="Disordered" evidence="1">
    <location>
        <begin position="1147"/>
        <end position="1230"/>
    </location>
</feature>
<keyword evidence="2" id="KW-0472">Membrane</keyword>
<dbReference type="OrthoDB" id="168404at2759"/>
<organism evidence="6 7">
    <name type="scientific">Phyllotreta striolata</name>
    <name type="common">Striped flea beetle</name>
    <name type="synonym">Crioceris striolata</name>
    <dbReference type="NCBI Taxonomy" id="444603"/>
    <lineage>
        <taxon>Eukaryota</taxon>
        <taxon>Metazoa</taxon>
        <taxon>Ecdysozoa</taxon>
        <taxon>Arthropoda</taxon>
        <taxon>Hexapoda</taxon>
        <taxon>Insecta</taxon>
        <taxon>Pterygota</taxon>
        <taxon>Neoptera</taxon>
        <taxon>Endopterygota</taxon>
        <taxon>Coleoptera</taxon>
        <taxon>Polyphaga</taxon>
        <taxon>Cucujiformia</taxon>
        <taxon>Chrysomeloidea</taxon>
        <taxon>Chrysomelidae</taxon>
        <taxon>Galerucinae</taxon>
        <taxon>Alticini</taxon>
        <taxon>Phyllotreta</taxon>
    </lineage>
</organism>
<dbReference type="InterPro" id="IPR055437">
    <property type="entry name" value="TMEM131L_Ig_5"/>
</dbReference>
<evidence type="ECO:0000259" key="3">
    <source>
        <dbReference type="Pfam" id="PF24495"/>
    </source>
</evidence>
<evidence type="ECO:0000256" key="1">
    <source>
        <dbReference type="SAM" id="MobiDB-lite"/>
    </source>
</evidence>
<dbReference type="Pfam" id="PF24501">
    <property type="entry name" value="Ig_TMEM131L_5"/>
    <property type="match status" value="1"/>
</dbReference>
<evidence type="ECO:0000256" key="2">
    <source>
        <dbReference type="SAM" id="Phobius"/>
    </source>
</evidence>
<feature type="compositionally biased region" description="Basic and acidic residues" evidence="1">
    <location>
        <begin position="1173"/>
        <end position="1226"/>
    </location>
</feature>
<evidence type="ECO:0000313" key="6">
    <source>
        <dbReference type="EMBL" id="CAG9854109.1"/>
    </source>
</evidence>
<feature type="region of interest" description="Disordered" evidence="1">
    <location>
        <begin position="1507"/>
        <end position="1531"/>
    </location>
</feature>
<feature type="compositionally biased region" description="Polar residues" evidence="1">
    <location>
        <begin position="1343"/>
        <end position="1352"/>
    </location>
</feature>
<evidence type="ECO:0000259" key="4">
    <source>
        <dbReference type="Pfam" id="PF24499"/>
    </source>
</evidence>
<keyword evidence="2" id="KW-1133">Transmembrane helix</keyword>
<dbReference type="PANTHER" id="PTHR22050:SF0">
    <property type="entry name" value="TRANSMEMBRANE PROTEIN 131 HOMOLOG"/>
    <property type="match status" value="1"/>
</dbReference>
<feature type="region of interest" description="Disordered" evidence="1">
    <location>
        <begin position="1738"/>
        <end position="1758"/>
    </location>
</feature>
<evidence type="ECO:0000259" key="5">
    <source>
        <dbReference type="Pfam" id="PF24501"/>
    </source>
</evidence>
<feature type="compositionally biased region" description="Basic and acidic residues" evidence="1">
    <location>
        <begin position="1320"/>
        <end position="1340"/>
    </location>
</feature>
<proteinExistence type="predicted"/>
<feature type="compositionally biased region" description="Basic and acidic residues" evidence="1">
    <location>
        <begin position="1360"/>
        <end position="1375"/>
    </location>
</feature>
<name>A0A9N9THV8_PHYSR</name>
<feature type="domain" description="TMEM131L fifth Ig-like" evidence="5">
    <location>
        <begin position="941"/>
        <end position="1005"/>
    </location>
</feature>
<feature type="domain" description="TMEM131 second Ig-like" evidence="3">
    <location>
        <begin position="132"/>
        <end position="220"/>
    </location>
</feature>
<dbReference type="PANTHER" id="PTHR22050">
    <property type="entry name" value="RW1 PROTEIN HOMOLOG"/>
    <property type="match status" value="1"/>
</dbReference>